<evidence type="ECO:0000256" key="2">
    <source>
        <dbReference type="SAM" id="MobiDB-lite"/>
    </source>
</evidence>
<evidence type="ECO:0000256" key="1">
    <source>
        <dbReference type="ARBA" id="ARBA00005721"/>
    </source>
</evidence>
<name>A0A243R1C1_9ACTN</name>
<evidence type="ECO:0000313" key="4">
    <source>
        <dbReference type="Proteomes" id="UP000194761"/>
    </source>
</evidence>
<dbReference type="AlphaFoldDB" id="A0A243R1C1"/>
<feature type="compositionally biased region" description="Low complexity" evidence="2">
    <location>
        <begin position="31"/>
        <end position="49"/>
    </location>
</feature>
<dbReference type="EMBL" id="NGFP01000280">
    <property type="protein sequence ID" value="OUC88250.1"/>
    <property type="molecule type" value="Genomic_DNA"/>
</dbReference>
<dbReference type="Pfam" id="PF03780">
    <property type="entry name" value="Asp23"/>
    <property type="match status" value="1"/>
</dbReference>
<evidence type="ECO:0008006" key="5">
    <source>
        <dbReference type="Google" id="ProtNLM"/>
    </source>
</evidence>
<protein>
    <recommendedName>
        <fullName evidence="5">Asp23/Gls24 family envelope stress response protein</fullName>
    </recommendedName>
</protein>
<proteinExistence type="inferred from homology"/>
<keyword evidence="4" id="KW-1185">Reference proteome</keyword>
<evidence type="ECO:0000313" key="3">
    <source>
        <dbReference type="EMBL" id="OUC88250.1"/>
    </source>
</evidence>
<reference evidence="3 4" key="1">
    <citation type="submission" date="2017-05" db="EMBL/GenBank/DDBJ databases">
        <title>Biotechnological potential of actinobacteria isolated from South African environments.</title>
        <authorList>
            <person name="Le Roes-Hill M."/>
            <person name="Prins A."/>
            <person name="Durrell K.A."/>
        </authorList>
    </citation>
    <scope>NUCLEOTIDE SEQUENCE [LARGE SCALE GENOMIC DNA]</scope>
    <source>
        <strain evidence="3">M26</strain>
    </source>
</reference>
<gene>
    <name evidence="3" type="ORF">CA984_37700</name>
</gene>
<dbReference type="Proteomes" id="UP000194761">
    <property type="component" value="Unassembled WGS sequence"/>
</dbReference>
<sequence length="157" mass="16947">MTTPVEHRATPTEAPADVRGLPAQRPGGTSPADAALSAPPARPVRPAVPAERRGKTDIPERVVSRIAARAAREVARVREVRERGPLTFGERTRATLDGDLTVLRLDVSVEYPAPLRQVTEAVRRHVADRVSVLTGLHIDHIDIDVTGVVPSRGEDGR</sequence>
<feature type="region of interest" description="Disordered" evidence="2">
    <location>
        <begin position="1"/>
        <end position="56"/>
    </location>
</feature>
<feature type="compositionally biased region" description="Basic and acidic residues" evidence="2">
    <location>
        <begin position="1"/>
        <end position="10"/>
    </location>
</feature>
<dbReference type="InterPro" id="IPR005531">
    <property type="entry name" value="Asp23"/>
</dbReference>
<comment type="similarity">
    <text evidence="1">Belongs to the asp23 family.</text>
</comment>
<dbReference type="RefSeq" id="WP_086578187.1">
    <property type="nucleotide sequence ID" value="NZ_NGFP01000280.1"/>
</dbReference>
<accession>A0A243R1C1</accession>
<organism evidence="3 4">
    <name type="scientific">Streptosporangium minutum</name>
    <dbReference type="NCBI Taxonomy" id="569862"/>
    <lineage>
        <taxon>Bacteria</taxon>
        <taxon>Bacillati</taxon>
        <taxon>Actinomycetota</taxon>
        <taxon>Actinomycetes</taxon>
        <taxon>Streptosporangiales</taxon>
        <taxon>Streptosporangiaceae</taxon>
        <taxon>Streptosporangium</taxon>
    </lineage>
</organism>
<comment type="caution">
    <text evidence="3">The sequence shown here is derived from an EMBL/GenBank/DDBJ whole genome shotgun (WGS) entry which is preliminary data.</text>
</comment>